<evidence type="ECO:0000313" key="4">
    <source>
        <dbReference type="Proteomes" id="UP000318571"/>
    </source>
</evidence>
<keyword evidence="1" id="KW-0479">Metal-binding</keyword>
<keyword evidence="4" id="KW-1185">Reference proteome</keyword>
<accession>A0A553PKX9</accession>
<sequence length="539" mass="61308">KSAYSKNRVKVTKLDYSPNSLDIIDTNVDRNRKGILPEEGYQRERDFSNSLPKFCHEGVECQLVNGTLVTSTDVKFHSAFRRNASFRYSPRHKRYLEKERASCDNMIVIDAFGNNLTLCMQLRDFKDEAFLRHAWARLNISIFGTNNVSNDVSIDQLNLQFAIGYVLGETFSSISGFVINRNFYGTIYMKDAIHYLEPHGRQSRDMHILGNGLSTLLHKRRLDDPLNGLNRSRKRQNTSKSMTRRWCDLTLVADHLFFQEIGEESVENAIVQMLWHIREANALFQSKDFDNDGLSECIGFSVSEITLFTRAASPVNLLTGYFGMPEDFLKRFSRYNFEGFCLGVLFTNRAFEELVLGLSWRGNPKAEGVGGICQSRVRIKAETNAYSFNALFISLKSSQEDRIPLRMGVLNLVHELMHSFGAKHDPDPKDSSNCTPIDKWTNGRFLMSKYSNDGHKLNHEIISPCTKSMVVQNLSSPKRTSCLVVTHDSFCGDGITQGFEECDCGTTFQCIASQACCYTPDDMNITRPCKKRKLEDCPS</sequence>
<dbReference type="EMBL" id="VCGU01000003">
    <property type="protein sequence ID" value="TRY78336.1"/>
    <property type="molecule type" value="Genomic_DNA"/>
</dbReference>
<gene>
    <name evidence="3" type="ORF">TCAL_06289</name>
</gene>
<feature type="binding site" evidence="1">
    <location>
        <position position="424"/>
    </location>
    <ligand>
        <name>Zn(2+)</name>
        <dbReference type="ChEBI" id="CHEBI:29105"/>
        <note>catalytic</note>
    </ligand>
</feature>
<keyword evidence="1" id="KW-0862">Zinc</keyword>
<dbReference type="GO" id="GO:0004222">
    <property type="term" value="F:metalloendopeptidase activity"/>
    <property type="evidence" value="ECO:0007669"/>
    <property type="project" value="InterPro"/>
</dbReference>
<name>A0A553PKX9_TIGCA</name>
<feature type="domain" description="Peptidase M12B" evidence="2">
    <location>
        <begin position="245"/>
        <end position="466"/>
    </location>
</feature>
<dbReference type="OMA" id="GHKLNHE"/>
<feature type="binding site" evidence="1">
    <location>
        <position position="414"/>
    </location>
    <ligand>
        <name>Zn(2+)</name>
        <dbReference type="ChEBI" id="CHEBI:29105"/>
        <note>catalytic</note>
    </ligand>
</feature>
<dbReference type="Proteomes" id="UP000318571">
    <property type="component" value="Chromosome 11"/>
</dbReference>
<dbReference type="InterPro" id="IPR001590">
    <property type="entry name" value="Peptidase_M12B"/>
</dbReference>
<comment type="caution">
    <text evidence="1">Lacks conserved residue(s) required for the propagation of feature annotation.</text>
</comment>
<dbReference type="InterPro" id="IPR024079">
    <property type="entry name" value="MetalloPept_cat_dom_sf"/>
</dbReference>
<feature type="active site" evidence="1">
    <location>
        <position position="415"/>
    </location>
</feature>
<dbReference type="Pfam" id="PF13688">
    <property type="entry name" value="Reprolysin_5"/>
    <property type="match status" value="1"/>
</dbReference>
<dbReference type="GO" id="GO:0007219">
    <property type="term" value="P:Notch signaling pathway"/>
    <property type="evidence" value="ECO:0007669"/>
    <property type="project" value="TreeGrafter"/>
</dbReference>
<dbReference type="SUPFAM" id="SSF55486">
    <property type="entry name" value="Metalloproteases ('zincins'), catalytic domain"/>
    <property type="match status" value="1"/>
</dbReference>
<dbReference type="InterPro" id="IPR051489">
    <property type="entry name" value="ADAM_Metalloproteinase"/>
</dbReference>
<dbReference type="Gene3D" id="3.40.390.10">
    <property type="entry name" value="Collagenase (Catalytic Domain)"/>
    <property type="match status" value="1"/>
</dbReference>
<dbReference type="PANTHER" id="PTHR45702">
    <property type="entry name" value="ADAM10/ADAM17 METALLOPEPTIDASE FAMILY MEMBER"/>
    <property type="match status" value="1"/>
</dbReference>
<organism evidence="3 4">
    <name type="scientific">Tigriopus californicus</name>
    <name type="common">Marine copepod</name>
    <dbReference type="NCBI Taxonomy" id="6832"/>
    <lineage>
        <taxon>Eukaryota</taxon>
        <taxon>Metazoa</taxon>
        <taxon>Ecdysozoa</taxon>
        <taxon>Arthropoda</taxon>
        <taxon>Crustacea</taxon>
        <taxon>Multicrustacea</taxon>
        <taxon>Hexanauplia</taxon>
        <taxon>Copepoda</taxon>
        <taxon>Harpacticoida</taxon>
        <taxon>Harpacticidae</taxon>
        <taxon>Tigriopus</taxon>
    </lineage>
</organism>
<feature type="non-terminal residue" evidence="3">
    <location>
        <position position="1"/>
    </location>
</feature>
<dbReference type="PANTHER" id="PTHR45702:SF2">
    <property type="entry name" value="KUZBANIAN, ISOFORM A"/>
    <property type="match status" value="1"/>
</dbReference>
<feature type="binding site" evidence="1">
    <location>
        <position position="418"/>
    </location>
    <ligand>
        <name>Zn(2+)</name>
        <dbReference type="ChEBI" id="CHEBI:29105"/>
        <note>catalytic</note>
    </ligand>
</feature>
<dbReference type="AlphaFoldDB" id="A0A553PKX9"/>
<dbReference type="GO" id="GO:0046872">
    <property type="term" value="F:metal ion binding"/>
    <property type="evidence" value="ECO:0007669"/>
    <property type="project" value="UniProtKB-KW"/>
</dbReference>
<reference evidence="3 4" key="1">
    <citation type="journal article" date="2018" name="Nat. Ecol. Evol.">
        <title>Genomic signatures of mitonuclear coevolution across populations of Tigriopus californicus.</title>
        <authorList>
            <person name="Barreto F.S."/>
            <person name="Watson E.T."/>
            <person name="Lima T.G."/>
            <person name="Willett C.S."/>
            <person name="Edmands S."/>
            <person name="Li W."/>
            <person name="Burton R.S."/>
        </authorList>
    </citation>
    <scope>NUCLEOTIDE SEQUENCE [LARGE SCALE GENOMIC DNA]</scope>
    <source>
        <strain evidence="3 4">San Diego</strain>
    </source>
</reference>
<dbReference type="PROSITE" id="PS50215">
    <property type="entry name" value="ADAM_MEPRO"/>
    <property type="match status" value="1"/>
</dbReference>
<protein>
    <recommendedName>
        <fullName evidence="2">Peptidase M12B domain-containing protein</fullName>
    </recommendedName>
</protein>
<proteinExistence type="predicted"/>
<evidence type="ECO:0000256" key="1">
    <source>
        <dbReference type="PROSITE-ProRule" id="PRU00276"/>
    </source>
</evidence>
<evidence type="ECO:0000313" key="3">
    <source>
        <dbReference type="EMBL" id="TRY78336.1"/>
    </source>
</evidence>
<dbReference type="STRING" id="6832.A0A553PKX9"/>
<dbReference type="GO" id="GO:0005886">
    <property type="term" value="C:plasma membrane"/>
    <property type="evidence" value="ECO:0007669"/>
    <property type="project" value="TreeGrafter"/>
</dbReference>
<evidence type="ECO:0000259" key="2">
    <source>
        <dbReference type="PROSITE" id="PS50215"/>
    </source>
</evidence>
<dbReference type="GO" id="GO:0006509">
    <property type="term" value="P:membrane protein ectodomain proteolysis"/>
    <property type="evidence" value="ECO:0007669"/>
    <property type="project" value="TreeGrafter"/>
</dbReference>
<comment type="caution">
    <text evidence="3">The sequence shown here is derived from an EMBL/GenBank/DDBJ whole genome shotgun (WGS) entry which is preliminary data.</text>
</comment>